<protein>
    <submittedName>
        <fullName evidence="2">Uncharacterized protein</fullName>
    </submittedName>
</protein>
<name>A0A402AYM9_9CHLR</name>
<dbReference type="EMBL" id="BIFS01000002">
    <property type="protein sequence ID" value="GCE24177.1"/>
    <property type="molecule type" value="Genomic_DNA"/>
</dbReference>
<proteinExistence type="predicted"/>
<keyword evidence="1" id="KW-0812">Transmembrane</keyword>
<dbReference type="AlphaFoldDB" id="A0A402AYM9"/>
<dbReference type="OrthoDB" id="171526at2"/>
<keyword evidence="1" id="KW-0472">Membrane</keyword>
<dbReference type="RefSeq" id="WP_126557436.1">
    <property type="nucleotide sequence ID" value="NZ_BIFS01000002.1"/>
</dbReference>
<evidence type="ECO:0000313" key="3">
    <source>
        <dbReference type="Proteomes" id="UP000287188"/>
    </source>
</evidence>
<keyword evidence="3" id="KW-1185">Reference proteome</keyword>
<reference evidence="3" key="1">
    <citation type="submission" date="2018-12" db="EMBL/GenBank/DDBJ databases">
        <title>Tengunoibacter tsumagoiensis gen. nov., sp. nov., Dictyobacter kobayashii sp. nov., D. alpinus sp. nov., and D. joshuensis sp. nov. and description of Dictyobacteraceae fam. nov. within the order Ktedonobacterales isolated from Tengu-no-mugimeshi.</title>
        <authorList>
            <person name="Wang C.M."/>
            <person name="Zheng Y."/>
            <person name="Sakai Y."/>
            <person name="Toyoda A."/>
            <person name="Minakuchi Y."/>
            <person name="Abe K."/>
            <person name="Yokota A."/>
            <person name="Yabe S."/>
        </authorList>
    </citation>
    <scope>NUCLEOTIDE SEQUENCE [LARGE SCALE GENOMIC DNA]</scope>
    <source>
        <strain evidence="3">Uno11</strain>
    </source>
</reference>
<dbReference type="Proteomes" id="UP000287188">
    <property type="component" value="Unassembled WGS sequence"/>
</dbReference>
<evidence type="ECO:0000256" key="1">
    <source>
        <dbReference type="SAM" id="Phobius"/>
    </source>
</evidence>
<evidence type="ECO:0000313" key="2">
    <source>
        <dbReference type="EMBL" id="GCE24177.1"/>
    </source>
</evidence>
<comment type="caution">
    <text evidence="2">The sequence shown here is derived from an EMBL/GenBank/DDBJ whole genome shotgun (WGS) entry which is preliminary data.</text>
</comment>
<gene>
    <name evidence="2" type="ORF">KDK_79770</name>
</gene>
<organism evidence="2 3">
    <name type="scientific">Dictyobacter kobayashii</name>
    <dbReference type="NCBI Taxonomy" id="2014872"/>
    <lineage>
        <taxon>Bacteria</taxon>
        <taxon>Bacillati</taxon>
        <taxon>Chloroflexota</taxon>
        <taxon>Ktedonobacteria</taxon>
        <taxon>Ktedonobacterales</taxon>
        <taxon>Dictyobacteraceae</taxon>
        <taxon>Dictyobacter</taxon>
    </lineage>
</organism>
<feature type="transmembrane region" description="Helical" evidence="1">
    <location>
        <begin position="89"/>
        <end position="107"/>
    </location>
</feature>
<keyword evidence="1" id="KW-1133">Transmembrane helix</keyword>
<feature type="transmembrane region" description="Helical" evidence="1">
    <location>
        <begin position="59"/>
        <end position="83"/>
    </location>
</feature>
<sequence length="111" mass="12133">MMPQQEANEPSKAQAGADYGKYEGETAYSYQQFEPPYQQPLREESASKLYPPAPDNTNLFRLIAFGMTLVALIVCAMICLLMVGGTGGWISFCAACLTIFIVGTVVIDKIK</sequence>
<accession>A0A402AYM9</accession>